<dbReference type="CDD" id="cd11304">
    <property type="entry name" value="Cadherin_repeat"/>
    <property type="match status" value="1"/>
</dbReference>
<dbReference type="Proteomes" id="UP000242450">
    <property type="component" value="Chromosome 9"/>
</dbReference>
<dbReference type="OrthoDB" id="9838103at2759"/>
<protein>
    <recommendedName>
        <fullName evidence="9">Cadherin domain-containing protein</fullName>
    </recommendedName>
</protein>
<evidence type="ECO:0000313" key="10">
    <source>
        <dbReference type="EMBL" id="OWK12512.1"/>
    </source>
</evidence>
<dbReference type="Gene3D" id="2.60.40.60">
    <property type="entry name" value="Cadherins"/>
    <property type="match status" value="1"/>
</dbReference>
<evidence type="ECO:0000256" key="7">
    <source>
        <dbReference type="ARBA" id="ARBA00023180"/>
    </source>
</evidence>
<evidence type="ECO:0000256" key="1">
    <source>
        <dbReference type="ARBA" id="ARBA00004167"/>
    </source>
</evidence>
<dbReference type="EMBL" id="MKHE01000009">
    <property type="protein sequence ID" value="OWK12512.1"/>
    <property type="molecule type" value="Genomic_DNA"/>
</dbReference>
<keyword evidence="2" id="KW-0812">Transmembrane</keyword>
<dbReference type="PROSITE" id="PS50268">
    <property type="entry name" value="CADHERIN_2"/>
    <property type="match status" value="1"/>
</dbReference>
<keyword evidence="3" id="KW-0677">Repeat</keyword>
<dbReference type="PROSITE" id="PS00232">
    <property type="entry name" value="CADHERIN_1"/>
    <property type="match status" value="1"/>
</dbReference>
<evidence type="ECO:0000256" key="4">
    <source>
        <dbReference type="ARBA" id="ARBA00022837"/>
    </source>
</evidence>
<gene>
    <name evidence="10" type="ORF">Celaphus_00003680</name>
</gene>
<dbReference type="PANTHER" id="PTHR24028:SF318">
    <property type="entry name" value="PROTOCADHERIN BETA-13"/>
    <property type="match status" value="1"/>
</dbReference>
<evidence type="ECO:0000256" key="2">
    <source>
        <dbReference type="ARBA" id="ARBA00022692"/>
    </source>
</evidence>
<feature type="domain" description="Cadherin" evidence="9">
    <location>
        <begin position="24"/>
        <end position="59"/>
    </location>
</feature>
<keyword evidence="4 8" id="KW-0106">Calcium</keyword>
<evidence type="ECO:0000259" key="9">
    <source>
        <dbReference type="PROSITE" id="PS50268"/>
    </source>
</evidence>
<evidence type="ECO:0000256" key="8">
    <source>
        <dbReference type="PROSITE-ProRule" id="PRU00043"/>
    </source>
</evidence>
<dbReference type="AlphaFoldDB" id="A0A212D2R4"/>
<evidence type="ECO:0000313" key="11">
    <source>
        <dbReference type="Proteomes" id="UP000242450"/>
    </source>
</evidence>
<evidence type="ECO:0000256" key="5">
    <source>
        <dbReference type="ARBA" id="ARBA00022989"/>
    </source>
</evidence>
<keyword evidence="5" id="KW-1133">Transmembrane helix</keyword>
<dbReference type="InterPro" id="IPR015919">
    <property type="entry name" value="Cadherin-like_sf"/>
</dbReference>
<comment type="subcellular location">
    <subcellularLocation>
        <location evidence="1">Membrane</location>
        <topology evidence="1">Single-pass membrane protein</topology>
    </subcellularLocation>
</comment>
<keyword evidence="7" id="KW-0325">Glycoprotein</keyword>
<accession>A0A212D2R4</accession>
<dbReference type="InterPro" id="IPR002126">
    <property type="entry name" value="Cadherin-like_dom"/>
</dbReference>
<dbReference type="GO" id="GO:0005509">
    <property type="term" value="F:calcium ion binding"/>
    <property type="evidence" value="ECO:0007669"/>
    <property type="project" value="UniProtKB-UniRule"/>
</dbReference>
<proteinExistence type="predicted"/>
<organism evidence="10 11">
    <name type="scientific">Cervus elaphus hippelaphus</name>
    <name type="common">European red deer</name>
    <dbReference type="NCBI Taxonomy" id="46360"/>
    <lineage>
        <taxon>Eukaryota</taxon>
        <taxon>Metazoa</taxon>
        <taxon>Chordata</taxon>
        <taxon>Craniata</taxon>
        <taxon>Vertebrata</taxon>
        <taxon>Euteleostomi</taxon>
        <taxon>Mammalia</taxon>
        <taxon>Eutheria</taxon>
        <taxon>Laurasiatheria</taxon>
        <taxon>Artiodactyla</taxon>
        <taxon>Ruminantia</taxon>
        <taxon>Pecora</taxon>
        <taxon>Cervidae</taxon>
        <taxon>Cervinae</taxon>
        <taxon>Cervus</taxon>
    </lineage>
</organism>
<evidence type="ECO:0000256" key="3">
    <source>
        <dbReference type="ARBA" id="ARBA00022737"/>
    </source>
</evidence>
<dbReference type="SUPFAM" id="SSF49313">
    <property type="entry name" value="Cadherin-like"/>
    <property type="match status" value="1"/>
</dbReference>
<dbReference type="GO" id="GO:0005886">
    <property type="term" value="C:plasma membrane"/>
    <property type="evidence" value="ECO:0007669"/>
    <property type="project" value="InterPro"/>
</dbReference>
<keyword evidence="6" id="KW-0472">Membrane</keyword>
<dbReference type="Pfam" id="PF16492">
    <property type="entry name" value="Cadherin_C_2"/>
    <property type="match status" value="1"/>
</dbReference>
<dbReference type="PANTHER" id="PTHR24028">
    <property type="entry name" value="CADHERIN-87A"/>
    <property type="match status" value="1"/>
</dbReference>
<keyword evidence="11" id="KW-1185">Reference proteome</keyword>
<dbReference type="GO" id="GO:0007156">
    <property type="term" value="P:homophilic cell adhesion via plasma membrane adhesion molecules"/>
    <property type="evidence" value="ECO:0007669"/>
    <property type="project" value="InterPro"/>
</dbReference>
<comment type="caution">
    <text evidence="10">The sequence shown here is derived from an EMBL/GenBank/DDBJ whole genome shotgun (WGS) entry which is preliminary data.</text>
</comment>
<reference evidence="10 11" key="1">
    <citation type="journal article" date="2018" name="Mol. Genet. Genomics">
        <title>The red deer Cervus elaphus genome CerEla1.0: sequencing, annotating, genes, and chromosomes.</title>
        <authorList>
            <person name="Bana N.A."/>
            <person name="Nyiri A."/>
            <person name="Nagy J."/>
            <person name="Frank K."/>
            <person name="Nagy T."/>
            <person name="Steger V."/>
            <person name="Schiller M."/>
            <person name="Lakatos P."/>
            <person name="Sugar L."/>
            <person name="Horn P."/>
            <person name="Barta E."/>
            <person name="Orosz L."/>
        </authorList>
    </citation>
    <scope>NUCLEOTIDE SEQUENCE [LARGE SCALE GENOMIC DNA]</scope>
    <source>
        <strain evidence="10">Hungarian</strain>
    </source>
</reference>
<name>A0A212D2R4_CEREH</name>
<evidence type="ECO:0000256" key="6">
    <source>
        <dbReference type="ARBA" id="ARBA00023136"/>
    </source>
</evidence>
<dbReference type="InterPro" id="IPR020894">
    <property type="entry name" value="Cadherin_CS"/>
</dbReference>
<sequence>MACSIQEDLPFILKPSVKNFFTLITNTALDREARSEYNITITYNITVLVADVNDNAPAFTQTSYTLWGHFPGHLVDVSGTGTLSQSYQYEVCLTGGSGLNELKFLKPILASSLVQDTGQE</sequence>
<dbReference type="InterPro" id="IPR032455">
    <property type="entry name" value="Cadherin_C"/>
</dbReference>
<dbReference type="InterPro" id="IPR050174">
    <property type="entry name" value="Protocadherin/Cadherin-CA"/>
</dbReference>